<evidence type="ECO:0000256" key="3">
    <source>
        <dbReference type="ARBA" id="ARBA00022827"/>
    </source>
</evidence>
<evidence type="ECO:0000259" key="6">
    <source>
        <dbReference type="Pfam" id="PF01494"/>
    </source>
</evidence>
<organism evidence="7 8">
    <name type="scientific">Ancylobacter crimeensis</name>
    <dbReference type="NCBI Taxonomy" id="2579147"/>
    <lineage>
        <taxon>Bacteria</taxon>
        <taxon>Pseudomonadati</taxon>
        <taxon>Pseudomonadota</taxon>
        <taxon>Alphaproteobacteria</taxon>
        <taxon>Hyphomicrobiales</taxon>
        <taxon>Xanthobacteraceae</taxon>
        <taxon>Ancylobacter</taxon>
    </lineage>
</organism>
<gene>
    <name evidence="7" type="ORF">MWN34_16845</name>
</gene>
<reference evidence="7 8" key="1">
    <citation type="submission" date="2022-04" db="EMBL/GenBank/DDBJ databases">
        <authorList>
            <person name="Grouzdev D.S."/>
            <person name="Pantiukh K.S."/>
            <person name="Krutkina M.S."/>
        </authorList>
    </citation>
    <scope>NUCLEOTIDE SEQUENCE [LARGE SCALE GENOMIC DNA]</scope>
    <source>
        <strain evidence="7 8">6x-1</strain>
    </source>
</reference>
<keyword evidence="5 7" id="KW-0503">Monooxygenase</keyword>
<dbReference type="Gene3D" id="3.50.50.60">
    <property type="entry name" value="FAD/NAD(P)-binding domain"/>
    <property type="match status" value="1"/>
</dbReference>
<dbReference type="EMBL" id="JALKCH010000012">
    <property type="protein sequence ID" value="MCK0198570.1"/>
    <property type="molecule type" value="Genomic_DNA"/>
</dbReference>
<name>A0ABT0DF28_9HYPH</name>
<dbReference type="SUPFAM" id="SSF54373">
    <property type="entry name" value="FAD-linked reductases, C-terminal domain"/>
    <property type="match status" value="1"/>
</dbReference>
<dbReference type="PANTHER" id="PTHR13789:SF318">
    <property type="entry name" value="GERANYLGERANYL DIPHOSPHATE REDUCTASE"/>
    <property type="match status" value="1"/>
</dbReference>
<comment type="cofactor">
    <cofactor evidence="1">
        <name>FAD</name>
        <dbReference type="ChEBI" id="CHEBI:57692"/>
    </cofactor>
</comment>
<comment type="caution">
    <text evidence="7">The sequence shown here is derived from an EMBL/GenBank/DDBJ whole genome shotgun (WGS) entry which is preliminary data.</text>
</comment>
<feature type="domain" description="FAD-binding" evidence="6">
    <location>
        <begin position="6"/>
        <end position="357"/>
    </location>
</feature>
<dbReference type="GO" id="GO:0004497">
    <property type="term" value="F:monooxygenase activity"/>
    <property type="evidence" value="ECO:0007669"/>
    <property type="project" value="UniProtKB-KW"/>
</dbReference>
<accession>A0ABT0DF28</accession>
<evidence type="ECO:0000256" key="4">
    <source>
        <dbReference type="ARBA" id="ARBA00023002"/>
    </source>
</evidence>
<evidence type="ECO:0000256" key="1">
    <source>
        <dbReference type="ARBA" id="ARBA00001974"/>
    </source>
</evidence>
<dbReference type="Proteomes" id="UP001203284">
    <property type="component" value="Unassembled WGS sequence"/>
</dbReference>
<dbReference type="Pfam" id="PF01494">
    <property type="entry name" value="FAD_binding_3"/>
    <property type="match status" value="1"/>
</dbReference>
<dbReference type="InterPro" id="IPR050493">
    <property type="entry name" value="FAD-dep_Monooxygenase_BioMet"/>
</dbReference>
<proteinExistence type="predicted"/>
<dbReference type="InterPro" id="IPR002938">
    <property type="entry name" value="FAD-bd"/>
</dbReference>
<dbReference type="InterPro" id="IPR036188">
    <property type="entry name" value="FAD/NAD-bd_sf"/>
</dbReference>
<sequence length="404" mass="43519">MASNRIVIAGAGIGGLAAALAVARTGRPVTVLERAVALEEAGAGVQLAANATRCLAALGVLDRLRDAAVHPRAFRICDGISGRLLAEADTARDAEAHYGGPFLVVHRADLQRALLEKAAEIPEIELKLGRTVEDFSDPEGKPFLTVSVSHEGEREAIRCAALIGADGLRSTIRARLSPSAIPVFRKRAAWRATLPVDEVPGAFVEGGLVAPVVRLWMGPGAHMVAYPVKAGRALNLVVVTADERAAHGWGFGAAREELVALFRRWHPEPRNLLAEPDAWLRWALCDLEPLHQWGLGRVTLLGDAAHAMLPFLAQGAAQAIEDACVLGACLAVKGRDEHVALRAYEQARKARTRRVQKAALGMDRIYHLGGPARLARDFVIRNQSGASLYRRYGWIYGWTPPPLP</sequence>
<dbReference type="PRINTS" id="PR00420">
    <property type="entry name" value="RNGMNOXGNASE"/>
</dbReference>
<protein>
    <submittedName>
        <fullName evidence="7">FAD-dependent monooxygenase</fullName>
    </submittedName>
</protein>
<keyword evidence="8" id="KW-1185">Reference proteome</keyword>
<dbReference type="PANTHER" id="PTHR13789">
    <property type="entry name" value="MONOOXYGENASE"/>
    <property type="match status" value="1"/>
</dbReference>
<evidence type="ECO:0000313" key="8">
    <source>
        <dbReference type="Proteomes" id="UP001203284"/>
    </source>
</evidence>
<evidence type="ECO:0000256" key="5">
    <source>
        <dbReference type="ARBA" id="ARBA00023033"/>
    </source>
</evidence>
<dbReference type="SUPFAM" id="SSF51905">
    <property type="entry name" value="FAD/NAD(P)-binding domain"/>
    <property type="match status" value="1"/>
</dbReference>
<keyword evidence="4" id="KW-0560">Oxidoreductase</keyword>
<dbReference type="RefSeq" id="WP_247030470.1">
    <property type="nucleotide sequence ID" value="NZ_JALKCH010000012.1"/>
</dbReference>
<evidence type="ECO:0000256" key="2">
    <source>
        <dbReference type="ARBA" id="ARBA00022630"/>
    </source>
</evidence>
<evidence type="ECO:0000313" key="7">
    <source>
        <dbReference type="EMBL" id="MCK0198570.1"/>
    </source>
</evidence>
<keyword evidence="3" id="KW-0274">FAD</keyword>
<keyword evidence="2" id="KW-0285">Flavoprotein</keyword>